<evidence type="ECO:0008006" key="4">
    <source>
        <dbReference type="Google" id="ProtNLM"/>
    </source>
</evidence>
<dbReference type="Proteomes" id="UP000236000">
    <property type="component" value="Unassembled WGS sequence"/>
</dbReference>
<name>A0A2N8HGJ6_9BACT</name>
<organism evidence="2 3">
    <name type="scientific">Akkermansia muciniphila</name>
    <dbReference type="NCBI Taxonomy" id="239935"/>
    <lineage>
        <taxon>Bacteria</taxon>
        <taxon>Pseudomonadati</taxon>
        <taxon>Verrucomicrobiota</taxon>
        <taxon>Verrucomicrobiia</taxon>
        <taxon>Verrucomicrobiales</taxon>
        <taxon>Akkermansiaceae</taxon>
        <taxon>Akkermansia</taxon>
    </lineage>
</organism>
<reference evidence="2 3" key="1">
    <citation type="journal article" date="2017" name="BMC Genomics">
        <title>Genome sequencing of 39 Akkermansia muciniphila isolates reveals its population structure, genomic and functional diverisity, and global distribution in mammalian gut microbiotas.</title>
        <authorList>
            <person name="Guo X."/>
            <person name="Li S."/>
            <person name="Zhang J."/>
            <person name="Wu F."/>
            <person name="Li X."/>
            <person name="Wu D."/>
            <person name="Zhang M."/>
            <person name="Ou Z."/>
            <person name="Jie Z."/>
            <person name="Yan Q."/>
            <person name="Li P."/>
            <person name="Yi J."/>
            <person name="Peng Y."/>
        </authorList>
    </citation>
    <scope>NUCLEOTIDE SEQUENCE [LARGE SCALE GENOMIC DNA]</scope>
    <source>
        <strain evidence="2 3">GP24</strain>
    </source>
</reference>
<evidence type="ECO:0000313" key="2">
    <source>
        <dbReference type="EMBL" id="PNC19877.1"/>
    </source>
</evidence>
<sequence length="344" mass="37613">MVLAGLSTLVPAMAQNVQNAQRLRARVSAQSIKNGRPTDIFILSANGPAVQFVETRESQEVLQQMASAFKTLYIFETDDFVDAKVAMENRKYQDARNKFHALVNKYASTLSIKDSLSARAAVYELEAAMRMMDWAGVKALVARFPVKASNLSPSAQDDLEVAKIMALIPDKDWNGLKTRAASFLATKKNATRLQQARMKYALGAAAMVAQDWNKALDDFAEALVLLHGSDEELASACVVRSLDAYLRMPDVAKFLGDSAVAAAVEARKHNPETVIPDMQMKARPAHVKEAAALYRLHELMLPDRKLPAKYDGFAVSYKHPAAAAPAQDSAKAPAQAPAQPEKKQ</sequence>
<proteinExistence type="predicted"/>
<protein>
    <recommendedName>
        <fullName evidence="4">Tetratricopeptide repeat protein</fullName>
    </recommendedName>
</protein>
<evidence type="ECO:0000256" key="1">
    <source>
        <dbReference type="SAM" id="MobiDB-lite"/>
    </source>
</evidence>
<dbReference type="AlphaFoldDB" id="A0A2N8HGJ6"/>
<accession>A0A2N8HGJ6</accession>
<comment type="caution">
    <text evidence="2">The sequence shown here is derived from an EMBL/GenBank/DDBJ whole genome shotgun (WGS) entry which is preliminary data.</text>
</comment>
<dbReference type="EMBL" id="PJKA01000003">
    <property type="protein sequence ID" value="PNC19877.1"/>
    <property type="molecule type" value="Genomic_DNA"/>
</dbReference>
<gene>
    <name evidence="2" type="ORF">CXU22_02365</name>
</gene>
<evidence type="ECO:0000313" key="3">
    <source>
        <dbReference type="Proteomes" id="UP000236000"/>
    </source>
</evidence>
<feature type="region of interest" description="Disordered" evidence="1">
    <location>
        <begin position="324"/>
        <end position="344"/>
    </location>
</feature>